<protein>
    <submittedName>
        <fullName evidence="3">Aryl-sulfate sulfotransferase</fullName>
    </submittedName>
</protein>
<dbReference type="PANTHER" id="PTHR35340">
    <property type="entry name" value="PQQ ENZYME REPEAT PROTEIN-RELATED"/>
    <property type="match status" value="1"/>
</dbReference>
<proteinExistence type="predicted"/>
<dbReference type="InterPro" id="IPR053143">
    <property type="entry name" value="Arylsulfate_ST"/>
</dbReference>
<keyword evidence="4" id="KW-1185">Reference proteome</keyword>
<dbReference type="RefSeq" id="WP_025803075.1">
    <property type="nucleotide sequence ID" value="NZ_CP053842.1"/>
</dbReference>
<organism evidence="3 4">
    <name type="scientific">Campylobacter corcagiensis</name>
    <dbReference type="NCBI Taxonomy" id="1448857"/>
    <lineage>
        <taxon>Bacteria</taxon>
        <taxon>Pseudomonadati</taxon>
        <taxon>Campylobacterota</taxon>
        <taxon>Epsilonproteobacteria</taxon>
        <taxon>Campylobacterales</taxon>
        <taxon>Campylobacteraceae</taxon>
        <taxon>Campylobacter</taxon>
    </lineage>
</organism>
<dbReference type="Gene3D" id="2.60.40.3100">
    <property type="entry name" value="Arylsulphate sulphotransferase monomer, N-terminal domain"/>
    <property type="match status" value="1"/>
</dbReference>
<dbReference type="OrthoDB" id="264813at2"/>
<dbReference type="PANTHER" id="PTHR35340:SF10">
    <property type="entry name" value="CYTOPLASMIC PROTEIN"/>
    <property type="match status" value="1"/>
</dbReference>
<evidence type="ECO:0000313" key="4">
    <source>
        <dbReference type="Proteomes" id="UP000594749"/>
    </source>
</evidence>
<accession>A0A7M1LGR0</accession>
<feature type="signal peptide" evidence="1">
    <location>
        <begin position="1"/>
        <end position="24"/>
    </location>
</feature>
<dbReference type="GO" id="GO:0004062">
    <property type="term" value="F:aryl sulfotransferase activity"/>
    <property type="evidence" value="ECO:0007669"/>
    <property type="project" value="InterPro"/>
</dbReference>
<evidence type="ECO:0000256" key="1">
    <source>
        <dbReference type="SAM" id="SignalP"/>
    </source>
</evidence>
<dbReference type="InterPro" id="IPR038477">
    <property type="entry name" value="ASST_N_sf"/>
</dbReference>
<dbReference type="EMBL" id="CP063078">
    <property type="protein sequence ID" value="QOQ87511.1"/>
    <property type="molecule type" value="Genomic_DNA"/>
</dbReference>
<reference evidence="3 4" key="1">
    <citation type="submission" date="2020-10" db="EMBL/GenBank/DDBJ databases">
        <title>Campylobacter and Helicobacter PacBio genomes.</title>
        <authorList>
            <person name="Lane C."/>
        </authorList>
    </citation>
    <scope>NUCLEOTIDE SEQUENCE [LARGE SCALE GENOMIC DNA]</scope>
    <source>
        <strain evidence="3 4">2016D-0077</strain>
    </source>
</reference>
<dbReference type="Proteomes" id="UP000594749">
    <property type="component" value="Chromosome"/>
</dbReference>
<dbReference type="AlphaFoldDB" id="A0A7M1LGR0"/>
<dbReference type="Pfam" id="PF17425">
    <property type="entry name" value="Arylsulfotran_N"/>
    <property type="match status" value="1"/>
</dbReference>
<keyword evidence="3" id="KW-0808">Transferase</keyword>
<evidence type="ECO:0000313" key="3">
    <source>
        <dbReference type="EMBL" id="QOQ87511.1"/>
    </source>
</evidence>
<evidence type="ECO:0000259" key="2">
    <source>
        <dbReference type="Pfam" id="PF17425"/>
    </source>
</evidence>
<keyword evidence="1" id="KW-0732">Signal</keyword>
<sequence>MKKILSSVLVASMLLSVGVSTSLAAGGASGPKSYNAVGKIGAVIMNPYGVAPLTAIINDGGYAIKNAKVTVKGKGEKGIDISYDVSDLNVLQHGGIPVFGLYPDFVNTVEVSYKRENPVAGGINSEDIKETYQIYAPPVVTYGSGTAQKMALPKAEVVVPASKNVKNNLYLMNHLSSTMPNASQVVWNLPAGGALEWDYESYVWMIDTNGDIRWQLDVSKFRDPYDIRKKGNLMGFDQTKDGNIMWGQGQTYKKYDLMGRKIFDRMLPRSYIDFSHHLEETVKGTYLLRVANSDLKRRDGKNVRTVRDVIVELDKEGNVLDQWDLSAILDPYRDNNILAMDQGAVCLNIDADKAGKTLSKEDLEDDSMPFGDVAGVGAGRNWAHVNSVNYDPHDDSIIISSRHQSAVIKITRDKKVKWILGSPEGWSEEFHKYLLKPVDKNGKEIVCEAEGSKCPGYLSDKGGFDWSWTQHTAYVIPEKSKDHLRHVSTFDNGDSRGMEQPALVTMKYSRAVEYVVDEKNMTVQQIWEFGKERGLDWYSPITSVTEYMPKTDTMMVYSATAGMGDLVAFRAGTAQLTPYLHEFKYGTKEPELEIKMVGGNIIGYRALVIDYKDSFK</sequence>
<dbReference type="Pfam" id="PF05935">
    <property type="entry name" value="Arylsulfotrans"/>
    <property type="match status" value="1"/>
</dbReference>
<dbReference type="InterPro" id="IPR035391">
    <property type="entry name" value="Arylsulfotran_N"/>
</dbReference>
<name>A0A7M1LGR0_9BACT</name>
<feature type="chain" id="PRO_5029730827" evidence="1">
    <location>
        <begin position="25"/>
        <end position="616"/>
    </location>
</feature>
<feature type="domain" description="Arylsulfotransferase N-terminal" evidence="2">
    <location>
        <begin position="43"/>
        <end position="136"/>
    </location>
</feature>
<dbReference type="InterPro" id="IPR010262">
    <property type="entry name" value="Arylsulfotransferase_bact"/>
</dbReference>
<gene>
    <name evidence="3" type="ORF">IMC76_01440</name>
</gene>